<dbReference type="AlphaFoldDB" id="A0A6V7KR38"/>
<proteinExistence type="predicted"/>
<organism evidence="1">
    <name type="scientific">Bracon brevicornis</name>
    <dbReference type="NCBI Taxonomy" id="1563983"/>
    <lineage>
        <taxon>Eukaryota</taxon>
        <taxon>Metazoa</taxon>
        <taxon>Ecdysozoa</taxon>
        <taxon>Arthropoda</taxon>
        <taxon>Hexapoda</taxon>
        <taxon>Insecta</taxon>
        <taxon>Pterygota</taxon>
        <taxon>Neoptera</taxon>
        <taxon>Endopterygota</taxon>
        <taxon>Hymenoptera</taxon>
        <taxon>Apocrita</taxon>
        <taxon>Ichneumonoidea</taxon>
        <taxon>Braconidae</taxon>
        <taxon>Braconinae</taxon>
        <taxon>Bracon</taxon>
    </lineage>
</organism>
<reference evidence="1" key="1">
    <citation type="submission" date="2020-07" db="EMBL/GenBank/DDBJ databases">
        <authorList>
            <person name="Ferguson B K."/>
        </authorList>
    </citation>
    <scope>NUCLEOTIDE SEQUENCE</scope>
    <source>
        <strain evidence="1">L06</strain>
    </source>
</reference>
<dbReference type="EMBL" id="CADCXW020000308">
    <property type="protein sequence ID" value="CAD1566798.1"/>
    <property type="molecule type" value="Genomic_DNA"/>
</dbReference>
<accession>A0A6V7KR38</accession>
<gene>
    <name evidence="1" type="ORF">BBRV_LOCUS87025</name>
</gene>
<evidence type="ECO:0000313" key="1">
    <source>
        <dbReference type="EMBL" id="CAD1566798.1"/>
    </source>
</evidence>
<name>A0A6V7KR38_9HYME</name>
<sequence length="67" mass="7894">MAKEMTLSFHSPVQDDHERRLMQGELEERKLAFKNDEELMRETTKFVTDVIETAAAEANKRKQQEQV</sequence>
<protein>
    <submittedName>
        <fullName evidence="1">Uncharacterized protein</fullName>
    </submittedName>
</protein>